<proteinExistence type="predicted"/>
<accession>A0A8T0J7C2</accession>
<evidence type="ECO:0000313" key="1">
    <source>
        <dbReference type="EMBL" id="KAG0591122.1"/>
    </source>
</evidence>
<dbReference type="EMBL" id="CM026421">
    <property type="protein sequence ID" value="KAG0591122.1"/>
    <property type="molecule type" value="Genomic_DNA"/>
</dbReference>
<sequence length="77" mass="8538">MAAMEGRCVHSSTGTPPLRPGRCWRSPFAGDWLPWNRALGLWSYVMEYSFLPPLGIEFLVVNRNGIHAQGESNSCGT</sequence>
<dbReference type="AlphaFoldDB" id="A0A8T0J7C2"/>
<comment type="caution">
    <text evidence="1">The sequence shown here is derived from an EMBL/GenBank/DDBJ whole genome shotgun (WGS) entry which is preliminary data.</text>
</comment>
<name>A0A8T0J7C2_CERPU</name>
<protein>
    <submittedName>
        <fullName evidence="1">Uncharacterized protein</fullName>
    </submittedName>
</protein>
<organism evidence="1 2">
    <name type="scientific">Ceratodon purpureus</name>
    <name type="common">Fire moss</name>
    <name type="synonym">Dicranum purpureum</name>
    <dbReference type="NCBI Taxonomy" id="3225"/>
    <lineage>
        <taxon>Eukaryota</taxon>
        <taxon>Viridiplantae</taxon>
        <taxon>Streptophyta</taxon>
        <taxon>Embryophyta</taxon>
        <taxon>Bryophyta</taxon>
        <taxon>Bryophytina</taxon>
        <taxon>Bryopsida</taxon>
        <taxon>Dicranidae</taxon>
        <taxon>Pseudoditrichales</taxon>
        <taxon>Ditrichaceae</taxon>
        <taxon>Ceratodon</taxon>
    </lineage>
</organism>
<reference evidence="1" key="1">
    <citation type="submission" date="2020-06" db="EMBL/GenBank/DDBJ databases">
        <title>WGS assembly of Ceratodon purpureus strain R40.</title>
        <authorList>
            <person name="Carey S.B."/>
            <person name="Jenkins J."/>
            <person name="Shu S."/>
            <person name="Lovell J.T."/>
            <person name="Sreedasyam A."/>
            <person name="Maumus F."/>
            <person name="Tiley G.P."/>
            <person name="Fernandez-Pozo N."/>
            <person name="Barry K."/>
            <person name="Chen C."/>
            <person name="Wang M."/>
            <person name="Lipzen A."/>
            <person name="Daum C."/>
            <person name="Saski C.A."/>
            <person name="Payton A.C."/>
            <person name="Mcbreen J.C."/>
            <person name="Conrad R.E."/>
            <person name="Kollar L.M."/>
            <person name="Olsson S."/>
            <person name="Huttunen S."/>
            <person name="Landis J.B."/>
            <person name="Wickett N.J."/>
            <person name="Johnson M.G."/>
            <person name="Rensing S.A."/>
            <person name="Grimwood J."/>
            <person name="Schmutz J."/>
            <person name="Mcdaniel S.F."/>
        </authorList>
    </citation>
    <scope>NUCLEOTIDE SEQUENCE</scope>
    <source>
        <strain evidence="1">R40</strain>
    </source>
</reference>
<dbReference type="Proteomes" id="UP000822688">
    <property type="component" value="Chromosome 1"/>
</dbReference>
<keyword evidence="2" id="KW-1185">Reference proteome</keyword>
<gene>
    <name evidence="1" type="ORF">KC19_1G151400</name>
</gene>
<evidence type="ECO:0000313" key="2">
    <source>
        <dbReference type="Proteomes" id="UP000822688"/>
    </source>
</evidence>